<gene>
    <name evidence="1" type="ORF">DHEL01_v211595</name>
</gene>
<accession>A0A2P5HIE5</accession>
<reference evidence="1" key="1">
    <citation type="submission" date="2017-09" db="EMBL/GenBank/DDBJ databases">
        <title>Polyketide synthases of a Diaporthe helianthi virulent isolate.</title>
        <authorList>
            <person name="Baroncelli R."/>
        </authorList>
    </citation>
    <scope>NUCLEOTIDE SEQUENCE [LARGE SCALE GENOMIC DNA]</scope>
    <source>
        <strain evidence="1">7/96</strain>
    </source>
</reference>
<evidence type="ECO:0000313" key="1">
    <source>
        <dbReference type="EMBL" id="POS70015.1"/>
    </source>
</evidence>
<sequence length="144" mass="15374">MGRASTASVGSPGSVQTSVPDVWYFVEKMGWSQSSSRWAGPWGNGGNEIISLTGKMGRRGSRGDCIVEEKTAEEWEGSAEDGQTSFDYVVDIRAVLSEKRAKLINIEREVMEQLGASVDADGCCTQGGPSVRPFYLPLGPGPAV</sequence>
<keyword evidence="2" id="KW-1185">Reference proteome</keyword>
<dbReference type="OrthoDB" id="10407788at2759"/>
<comment type="caution">
    <text evidence="1">The sequence shown here is derived from an EMBL/GenBank/DDBJ whole genome shotgun (WGS) entry which is preliminary data.</text>
</comment>
<dbReference type="InParanoid" id="A0A2P5HIE5"/>
<organism evidence="1 2">
    <name type="scientific">Diaporthe helianthi</name>
    <dbReference type="NCBI Taxonomy" id="158607"/>
    <lineage>
        <taxon>Eukaryota</taxon>
        <taxon>Fungi</taxon>
        <taxon>Dikarya</taxon>
        <taxon>Ascomycota</taxon>
        <taxon>Pezizomycotina</taxon>
        <taxon>Sordariomycetes</taxon>
        <taxon>Sordariomycetidae</taxon>
        <taxon>Diaporthales</taxon>
        <taxon>Diaporthaceae</taxon>
        <taxon>Diaporthe</taxon>
    </lineage>
</organism>
<dbReference type="Proteomes" id="UP000094444">
    <property type="component" value="Unassembled WGS sequence"/>
</dbReference>
<protein>
    <submittedName>
        <fullName evidence="1">Uncharacterized protein</fullName>
    </submittedName>
</protein>
<dbReference type="EMBL" id="MAVT02001856">
    <property type="protein sequence ID" value="POS70015.1"/>
    <property type="molecule type" value="Genomic_DNA"/>
</dbReference>
<dbReference type="AlphaFoldDB" id="A0A2P5HIE5"/>
<proteinExistence type="predicted"/>
<evidence type="ECO:0000313" key="2">
    <source>
        <dbReference type="Proteomes" id="UP000094444"/>
    </source>
</evidence>
<name>A0A2P5HIE5_DIAHE</name>